<feature type="transmembrane region" description="Helical" evidence="7">
    <location>
        <begin position="378"/>
        <end position="398"/>
    </location>
</feature>
<feature type="domain" description="NADH:quinone oxidoreductase/Mrp antiporter transmembrane" evidence="10">
    <location>
        <begin position="133"/>
        <end position="362"/>
    </location>
</feature>
<dbReference type="KEGG" id="pnd:Pla175_24880"/>
<evidence type="ECO:0000256" key="4">
    <source>
        <dbReference type="ARBA" id="ARBA00022692"/>
    </source>
</evidence>
<feature type="transmembrane region" description="Helical" evidence="7">
    <location>
        <begin position="179"/>
        <end position="204"/>
    </location>
</feature>
<dbReference type="Pfam" id="PF00361">
    <property type="entry name" value="Proton_antipo_M"/>
    <property type="match status" value="1"/>
</dbReference>
<dbReference type="PANTHER" id="PTHR42829">
    <property type="entry name" value="NADH-UBIQUINONE OXIDOREDUCTASE CHAIN 5"/>
    <property type="match status" value="1"/>
</dbReference>
<keyword evidence="3 7" id="KW-1003">Cell membrane</keyword>
<dbReference type="InterPro" id="IPR003945">
    <property type="entry name" value="NU5C-like"/>
</dbReference>
<evidence type="ECO:0000256" key="7">
    <source>
        <dbReference type="HAMAP-Rule" id="MF_00862"/>
    </source>
</evidence>
<accession>A0A518DC92</accession>
<proteinExistence type="inferred from homology"/>
<feature type="transmembrane region" description="Helical" evidence="7">
    <location>
        <begin position="216"/>
        <end position="234"/>
    </location>
</feature>
<keyword evidence="9" id="KW-0732">Signal</keyword>
<protein>
    <recommendedName>
        <fullName evidence="7">Probable inorganic carbon transporter subunit DabB</fullName>
    </recommendedName>
</protein>
<dbReference type="RefSeq" id="WP_145284947.1">
    <property type="nucleotide sequence ID" value="NZ_CP036291.1"/>
</dbReference>
<feature type="transmembrane region" description="Helical" evidence="7">
    <location>
        <begin position="284"/>
        <end position="303"/>
    </location>
</feature>
<dbReference type="GO" id="GO:0008137">
    <property type="term" value="F:NADH dehydrogenase (ubiquinone) activity"/>
    <property type="evidence" value="ECO:0007669"/>
    <property type="project" value="InterPro"/>
</dbReference>
<evidence type="ECO:0000256" key="6">
    <source>
        <dbReference type="ARBA" id="ARBA00023136"/>
    </source>
</evidence>
<dbReference type="PANTHER" id="PTHR42829:SF1">
    <property type="entry name" value="INORGANIC CARBON TRANSPORTER SUBUNIT DABB-RELATED"/>
    <property type="match status" value="1"/>
</dbReference>
<dbReference type="InterPro" id="IPR001750">
    <property type="entry name" value="ND/Mrp_TM"/>
</dbReference>
<dbReference type="OrthoDB" id="9807568at2"/>
<feature type="transmembrane region" description="Helical" evidence="7">
    <location>
        <begin position="404"/>
        <end position="422"/>
    </location>
</feature>
<feature type="domain" description="NADH-Ubiquinone oxidoreductase (complex I) chain 5 N-terminal" evidence="11">
    <location>
        <begin position="74"/>
        <end position="117"/>
    </location>
</feature>
<sequence precursor="true">MTILLLLALLTSAFSLFFFCAASASGCNRRPVAVRTAVTLLVAWLFVLASAGVLGRICGAVDPIAELRWPPVGPIACGAYFDGVSSLTLMLVSFVGLVVCRYSIRYLDGDPRQGDYFRWVAATIGSVSLLVLSGNLLMLVGAWIATSLSLHHLLLFLPGRAGAQRAAWTKFAISRVGDLFLIAALLLAFGEFETFDLSAIFAAIAPDQNLSPDRTYSLTWIGWLVVFGGITKSAQFPLHSWLPETLETPTPVSALMHAGVVNAGGYLIIRLSPLVVHAPASLDMLAIVGTATASYAGVVMLTQSSVKKGLAYSTVAQMGFMMLQCGLGAFSAAMLHLVTHSLYKAYAFLNSGNVLKEEHAARGAEPLDASPQARLARLPVVAASVVIGCGTIAWLLGFDLAAKPGGYALAMVFCLALTMGLWESMAIRSQKGRGTAAVAAAVVAALYIGGYQAIDGLVGSYVAQPPAGATAVFAGWIVVSAFIGLAALQVALRSQAGLRWREAFYVHALNGFYADAVVMRLWGLLTHRM</sequence>
<evidence type="ECO:0000256" key="5">
    <source>
        <dbReference type="ARBA" id="ARBA00022989"/>
    </source>
</evidence>
<evidence type="ECO:0000259" key="10">
    <source>
        <dbReference type="Pfam" id="PF00361"/>
    </source>
</evidence>
<dbReference type="HAMAP" id="MF_00862">
    <property type="entry name" value="DabB"/>
    <property type="match status" value="1"/>
</dbReference>
<dbReference type="AlphaFoldDB" id="A0A518DC92"/>
<dbReference type="Pfam" id="PF00662">
    <property type="entry name" value="Proton_antipo_N"/>
    <property type="match status" value="1"/>
</dbReference>
<keyword evidence="13" id="KW-1185">Reference proteome</keyword>
<keyword evidence="2 7" id="KW-0813">Transport</keyword>
<feature type="transmembrane region" description="Helical" evidence="7">
    <location>
        <begin position="434"/>
        <end position="453"/>
    </location>
</feature>
<evidence type="ECO:0000256" key="2">
    <source>
        <dbReference type="ARBA" id="ARBA00022448"/>
    </source>
</evidence>
<keyword evidence="12" id="KW-0560">Oxidoreductase</keyword>
<dbReference type="EMBL" id="CP036291">
    <property type="protein sequence ID" value="QDU89102.1"/>
    <property type="molecule type" value="Genomic_DNA"/>
</dbReference>
<feature type="transmembrane region" description="Helical" evidence="7">
    <location>
        <begin position="473"/>
        <end position="492"/>
    </location>
</feature>
<name>A0A518DC92_9BACT</name>
<dbReference type="GO" id="GO:0003954">
    <property type="term" value="F:NADH dehydrogenase activity"/>
    <property type="evidence" value="ECO:0007669"/>
    <property type="project" value="TreeGrafter"/>
</dbReference>
<dbReference type="PRINTS" id="PR01434">
    <property type="entry name" value="NADHDHGNASE5"/>
</dbReference>
<evidence type="ECO:0000259" key="11">
    <source>
        <dbReference type="Pfam" id="PF00662"/>
    </source>
</evidence>
<gene>
    <name evidence="12" type="primary">nuoL_1</name>
    <name evidence="7" type="synonym">dabB</name>
    <name evidence="12" type="ORF">Pla175_24880</name>
</gene>
<keyword evidence="4 7" id="KW-0812">Transmembrane</keyword>
<evidence type="ECO:0000256" key="9">
    <source>
        <dbReference type="SAM" id="SignalP"/>
    </source>
</evidence>
<feature type="signal peptide" evidence="9">
    <location>
        <begin position="1"/>
        <end position="24"/>
    </location>
</feature>
<feature type="transmembrane region" description="Helical" evidence="7">
    <location>
        <begin position="254"/>
        <end position="272"/>
    </location>
</feature>
<reference evidence="12 13" key="1">
    <citation type="submission" date="2019-02" db="EMBL/GenBank/DDBJ databases">
        <title>Deep-cultivation of Planctomycetes and their phenomic and genomic characterization uncovers novel biology.</title>
        <authorList>
            <person name="Wiegand S."/>
            <person name="Jogler M."/>
            <person name="Boedeker C."/>
            <person name="Pinto D."/>
            <person name="Vollmers J."/>
            <person name="Rivas-Marin E."/>
            <person name="Kohn T."/>
            <person name="Peeters S.H."/>
            <person name="Heuer A."/>
            <person name="Rast P."/>
            <person name="Oberbeckmann S."/>
            <person name="Bunk B."/>
            <person name="Jeske O."/>
            <person name="Meyerdierks A."/>
            <person name="Storesund J.E."/>
            <person name="Kallscheuer N."/>
            <person name="Luecker S."/>
            <person name="Lage O.M."/>
            <person name="Pohl T."/>
            <person name="Merkel B.J."/>
            <person name="Hornburger P."/>
            <person name="Mueller R.-W."/>
            <person name="Bruemmer F."/>
            <person name="Labrenz M."/>
            <person name="Spormann A.M."/>
            <person name="Op den Camp H."/>
            <person name="Overmann J."/>
            <person name="Amann R."/>
            <person name="Jetten M.S.M."/>
            <person name="Mascher T."/>
            <person name="Medema M.H."/>
            <person name="Devos D.P."/>
            <person name="Kaster A.-K."/>
            <person name="Ovreas L."/>
            <person name="Rohde M."/>
            <person name="Galperin M.Y."/>
            <person name="Jogler C."/>
        </authorList>
    </citation>
    <scope>NUCLEOTIDE SEQUENCE [LARGE SCALE GENOMIC DNA]</scope>
    <source>
        <strain evidence="12 13">Pla175</strain>
    </source>
</reference>
<evidence type="ECO:0000256" key="1">
    <source>
        <dbReference type="ARBA" id="ARBA00004127"/>
    </source>
</evidence>
<evidence type="ECO:0000313" key="12">
    <source>
        <dbReference type="EMBL" id="QDU89102.1"/>
    </source>
</evidence>
<feature type="chain" id="PRO_5021935836" description="Probable inorganic carbon transporter subunit DabB" evidence="9">
    <location>
        <begin position="25"/>
        <end position="529"/>
    </location>
</feature>
<comment type="similarity">
    <text evidence="7">Belongs to the inorganic carbon transporter (TC 9.A.2) DabB family.</text>
</comment>
<comment type="subcellular location">
    <subcellularLocation>
        <location evidence="7">Cell membrane</location>
        <topology evidence="7">Multi-pass membrane protein</topology>
    </subcellularLocation>
    <subcellularLocation>
        <location evidence="1">Endomembrane system</location>
        <topology evidence="1">Multi-pass membrane protein</topology>
    </subcellularLocation>
    <subcellularLocation>
        <location evidence="8">Membrane</location>
        <topology evidence="8">Multi-pass membrane protein</topology>
    </subcellularLocation>
</comment>
<feature type="transmembrane region" description="Helical" evidence="7">
    <location>
        <begin position="79"/>
        <end position="104"/>
    </location>
</feature>
<feature type="transmembrane region" description="Helical" evidence="7">
    <location>
        <begin position="315"/>
        <end position="338"/>
    </location>
</feature>
<dbReference type="Proteomes" id="UP000317429">
    <property type="component" value="Chromosome"/>
</dbReference>
<evidence type="ECO:0000256" key="3">
    <source>
        <dbReference type="ARBA" id="ARBA00022475"/>
    </source>
</evidence>
<evidence type="ECO:0000313" key="13">
    <source>
        <dbReference type="Proteomes" id="UP000317429"/>
    </source>
</evidence>
<keyword evidence="6 7" id="KW-0472">Membrane</keyword>
<comment type="subunit">
    <text evidence="7">Forms a complex with DabA.</text>
</comment>
<dbReference type="GO" id="GO:0042773">
    <property type="term" value="P:ATP synthesis coupled electron transport"/>
    <property type="evidence" value="ECO:0007669"/>
    <property type="project" value="InterPro"/>
</dbReference>
<evidence type="ECO:0000256" key="8">
    <source>
        <dbReference type="RuleBase" id="RU000320"/>
    </source>
</evidence>
<keyword evidence="5 7" id="KW-1133">Transmembrane helix</keyword>
<dbReference type="InterPro" id="IPR001516">
    <property type="entry name" value="Proton_antipo_N"/>
</dbReference>
<feature type="transmembrane region" description="Helical" evidence="7">
    <location>
        <begin position="34"/>
        <end position="58"/>
    </location>
</feature>
<dbReference type="GO" id="GO:0005886">
    <property type="term" value="C:plasma membrane"/>
    <property type="evidence" value="ECO:0007669"/>
    <property type="project" value="UniProtKB-SubCell"/>
</dbReference>
<organism evidence="12 13">
    <name type="scientific">Pirellulimonas nuda</name>
    <dbReference type="NCBI Taxonomy" id="2528009"/>
    <lineage>
        <taxon>Bacteria</taxon>
        <taxon>Pseudomonadati</taxon>
        <taxon>Planctomycetota</taxon>
        <taxon>Planctomycetia</taxon>
        <taxon>Pirellulales</taxon>
        <taxon>Lacipirellulaceae</taxon>
        <taxon>Pirellulimonas</taxon>
    </lineage>
</organism>
<dbReference type="GO" id="GO:0015990">
    <property type="term" value="P:electron transport coupled proton transport"/>
    <property type="evidence" value="ECO:0007669"/>
    <property type="project" value="TreeGrafter"/>
</dbReference>
<feature type="transmembrane region" description="Helical" evidence="7">
    <location>
        <begin position="504"/>
        <end position="525"/>
    </location>
</feature>
<dbReference type="InterPro" id="IPR046396">
    <property type="entry name" value="Transporter_DabB"/>
</dbReference>
<dbReference type="GO" id="GO:0012505">
    <property type="term" value="C:endomembrane system"/>
    <property type="evidence" value="ECO:0007669"/>
    <property type="project" value="UniProtKB-SubCell"/>
</dbReference>
<comment type="function">
    <text evidence="7">Part of an energy-coupled inorganic carbon pump.</text>
</comment>